<feature type="binding site" evidence="11">
    <location>
        <begin position="12"/>
        <end position="19"/>
    </location>
    <ligand>
        <name>ATP</name>
        <dbReference type="ChEBI" id="CHEBI:30616"/>
    </ligand>
</feature>
<dbReference type="GO" id="GO:0006227">
    <property type="term" value="P:dUDP biosynthetic process"/>
    <property type="evidence" value="ECO:0007669"/>
    <property type="project" value="TreeGrafter"/>
</dbReference>
<dbReference type="EC" id="2.7.4.9" evidence="2 11"/>
<reference evidence="13 14" key="1">
    <citation type="submission" date="2015-08" db="EMBL/GenBank/DDBJ databases">
        <title>The complete genome sequence of Bacillus beveridgei MLTeJB.</title>
        <authorList>
            <person name="Hanson T.E."/>
            <person name="Mesa C."/>
            <person name="Basesman S.M."/>
            <person name="Oremland R.S."/>
        </authorList>
    </citation>
    <scope>NUCLEOTIDE SEQUENCE [LARGE SCALE GENOMIC DNA]</scope>
    <source>
        <strain evidence="13 14">MLTeJB</strain>
    </source>
</reference>
<evidence type="ECO:0000313" key="13">
    <source>
        <dbReference type="EMBL" id="AOM84641.1"/>
    </source>
</evidence>
<sequence>MTDAKRFITVEGGEGAGKTTVLKRLHEALTDKGYDVLMTREPGGSIIAEKIRDVILDPEHMEMDDRTEALLYAAARRQHLMEKVLPHLQNGGIVLCDRFIDSSLVYQGGARGIGIENVRELNHFATGGFYPGKTFYFDVSPEVGLKRIGDHKGREFNRLDAESMAFHEDVRRTYLMLAEAEPGRITVINAERSEDVVFEDVLAKTLEMLAKS</sequence>
<dbReference type="Gene3D" id="3.40.50.300">
    <property type="entry name" value="P-loop containing nucleotide triphosphate hydrolases"/>
    <property type="match status" value="1"/>
</dbReference>
<dbReference type="GO" id="GO:0004798">
    <property type="term" value="F:dTMP kinase activity"/>
    <property type="evidence" value="ECO:0007669"/>
    <property type="project" value="UniProtKB-UniRule"/>
</dbReference>
<dbReference type="AlphaFoldDB" id="A0A1D7R058"/>
<dbReference type="InterPro" id="IPR018094">
    <property type="entry name" value="Thymidylate_kinase"/>
</dbReference>
<comment type="similarity">
    <text evidence="1 11">Belongs to the thymidylate kinase family.</text>
</comment>
<keyword evidence="7 11" id="KW-0418">Kinase</keyword>
<evidence type="ECO:0000256" key="9">
    <source>
        <dbReference type="ARBA" id="ARBA00048743"/>
    </source>
</evidence>
<evidence type="ECO:0000256" key="6">
    <source>
        <dbReference type="ARBA" id="ARBA00022741"/>
    </source>
</evidence>
<dbReference type="CDD" id="cd01672">
    <property type="entry name" value="TMPK"/>
    <property type="match status" value="1"/>
</dbReference>
<organism evidence="13 14">
    <name type="scientific">Salisediminibacterium beveridgei</name>
    <dbReference type="NCBI Taxonomy" id="632773"/>
    <lineage>
        <taxon>Bacteria</taxon>
        <taxon>Bacillati</taxon>
        <taxon>Bacillota</taxon>
        <taxon>Bacilli</taxon>
        <taxon>Bacillales</taxon>
        <taxon>Bacillaceae</taxon>
        <taxon>Salisediminibacterium</taxon>
    </lineage>
</organism>
<dbReference type="NCBIfam" id="TIGR00041">
    <property type="entry name" value="DTMP_kinase"/>
    <property type="match status" value="1"/>
</dbReference>
<dbReference type="Pfam" id="PF02223">
    <property type="entry name" value="Thymidylate_kin"/>
    <property type="match status" value="1"/>
</dbReference>
<proteinExistence type="inferred from homology"/>
<comment type="function">
    <text evidence="10 11">Phosphorylation of dTMP to form dTDP in both de novo and salvage pathways of dTTP synthesis.</text>
</comment>
<dbReference type="PANTHER" id="PTHR10344">
    <property type="entry name" value="THYMIDYLATE KINASE"/>
    <property type="match status" value="1"/>
</dbReference>
<evidence type="ECO:0000313" key="14">
    <source>
        <dbReference type="Proteomes" id="UP000094463"/>
    </source>
</evidence>
<evidence type="ECO:0000256" key="3">
    <source>
        <dbReference type="ARBA" id="ARBA00017144"/>
    </source>
</evidence>
<evidence type="ECO:0000256" key="4">
    <source>
        <dbReference type="ARBA" id="ARBA00022679"/>
    </source>
</evidence>
<evidence type="ECO:0000259" key="12">
    <source>
        <dbReference type="Pfam" id="PF02223"/>
    </source>
</evidence>
<evidence type="ECO:0000256" key="1">
    <source>
        <dbReference type="ARBA" id="ARBA00009776"/>
    </source>
</evidence>
<dbReference type="OrthoDB" id="9774907at2"/>
<evidence type="ECO:0000256" key="10">
    <source>
        <dbReference type="ARBA" id="ARBA00057735"/>
    </source>
</evidence>
<dbReference type="InterPro" id="IPR027417">
    <property type="entry name" value="P-loop_NTPase"/>
</dbReference>
<evidence type="ECO:0000256" key="7">
    <source>
        <dbReference type="ARBA" id="ARBA00022777"/>
    </source>
</evidence>
<keyword evidence="6 11" id="KW-0547">Nucleotide-binding</keyword>
<dbReference type="SUPFAM" id="SSF52540">
    <property type="entry name" value="P-loop containing nucleoside triphosphate hydrolases"/>
    <property type="match status" value="1"/>
</dbReference>
<dbReference type="InterPro" id="IPR018095">
    <property type="entry name" value="Thymidylate_kin_CS"/>
</dbReference>
<dbReference type="PATRIC" id="fig|632773.3.peg.3493"/>
<dbReference type="PROSITE" id="PS01331">
    <property type="entry name" value="THYMIDYLATE_KINASE"/>
    <property type="match status" value="1"/>
</dbReference>
<dbReference type="Proteomes" id="UP000094463">
    <property type="component" value="Chromosome"/>
</dbReference>
<keyword evidence="4 11" id="KW-0808">Transferase</keyword>
<comment type="catalytic activity">
    <reaction evidence="9 11">
        <text>dTMP + ATP = dTDP + ADP</text>
        <dbReference type="Rhea" id="RHEA:13517"/>
        <dbReference type="ChEBI" id="CHEBI:30616"/>
        <dbReference type="ChEBI" id="CHEBI:58369"/>
        <dbReference type="ChEBI" id="CHEBI:63528"/>
        <dbReference type="ChEBI" id="CHEBI:456216"/>
        <dbReference type="EC" id="2.7.4.9"/>
    </reaction>
</comment>
<feature type="domain" description="Thymidylate kinase-like" evidence="12">
    <location>
        <begin position="10"/>
        <end position="200"/>
    </location>
</feature>
<gene>
    <name evidence="11 13" type="primary">tmk</name>
    <name evidence="13" type="ORF">BBEV_3344</name>
</gene>
<evidence type="ECO:0000256" key="5">
    <source>
        <dbReference type="ARBA" id="ARBA00022727"/>
    </source>
</evidence>
<evidence type="ECO:0000256" key="8">
    <source>
        <dbReference type="ARBA" id="ARBA00022840"/>
    </source>
</evidence>
<keyword evidence="5 11" id="KW-0545">Nucleotide biosynthesis</keyword>
<dbReference type="HAMAP" id="MF_00165">
    <property type="entry name" value="Thymidylate_kinase"/>
    <property type="match status" value="1"/>
</dbReference>
<dbReference type="PANTHER" id="PTHR10344:SF4">
    <property type="entry name" value="UMP-CMP KINASE 2, MITOCHONDRIAL"/>
    <property type="match status" value="1"/>
</dbReference>
<dbReference type="GO" id="GO:0005524">
    <property type="term" value="F:ATP binding"/>
    <property type="evidence" value="ECO:0007669"/>
    <property type="project" value="UniProtKB-UniRule"/>
</dbReference>
<keyword evidence="14" id="KW-1185">Reference proteome</keyword>
<dbReference type="GO" id="GO:0005829">
    <property type="term" value="C:cytosol"/>
    <property type="evidence" value="ECO:0007669"/>
    <property type="project" value="TreeGrafter"/>
</dbReference>
<name>A0A1D7R058_9BACI</name>
<dbReference type="InterPro" id="IPR039430">
    <property type="entry name" value="Thymidylate_kin-like_dom"/>
</dbReference>
<evidence type="ECO:0000256" key="11">
    <source>
        <dbReference type="HAMAP-Rule" id="MF_00165"/>
    </source>
</evidence>
<dbReference type="EMBL" id="CP012502">
    <property type="protein sequence ID" value="AOM84641.1"/>
    <property type="molecule type" value="Genomic_DNA"/>
</dbReference>
<protein>
    <recommendedName>
        <fullName evidence="3 11">Thymidylate kinase</fullName>
        <ecNumber evidence="2 11">2.7.4.9</ecNumber>
    </recommendedName>
    <alternativeName>
        <fullName evidence="11">dTMP kinase</fullName>
    </alternativeName>
</protein>
<dbReference type="KEGG" id="bbev:BBEV_3344"/>
<dbReference type="RefSeq" id="WP_069366501.1">
    <property type="nucleotide sequence ID" value="NZ_CP012502.1"/>
</dbReference>
<dbReference type="GO" id="GO:0006235">
    <property type="term" value="P:dTTP biosynthetic process"/>
    <property type="evidence" value="ECO:0007669"/>
    <property type="project" value="UniProtKB-UniRule"/>
</dbReference>
<keyword evidence="8 11" id="KW-0067">ATP-binding</keyword>
<dbReference type="FunFam" id="3.40.50.300:FF:000225">
    <property type="entry name" value="Thymidylate kinase"/>
    <property type="match status" value="1"/>
</dbReference>
<dbReference type="STRING" id="632773.BBEV_3344"/>
<accession>A0A1D7R058</accession>
<dbReference type="GO" id="GO:0006233">
    <property type="term" value="P:dTDP biosynthetic process"/>
    <property type="evidence" value="ECO:0007669"/>
    <property type="project" value="InterPro"/>
</dbReference>
<evidence type="ECO:0000256" key="2">
    <source>
        <dbReference type="ARBA" id="ARBA00012980"/>
    </source>
</evidence>